<dbReference type="PROSITE" id="PS50893">
    <property type="entry name" value="ABC_TRANSPORTER_2"/>
    <property type="match status" value="2"/>
</dbReference>
<evidence type="ECO:0000256" key="1">
    <source>
        <dbReference type="ARBA" id="ARBA00004202"/>
    </source>
</evidence>
<dbReference type="InterPro" id="IPR003439">
    <property type="entry name" value="ABC_transporter-like_ATP-bd"/>
</dbReference>
<dbReference type="AlphaFoldDB" id="A0AAJ1R7S7"/>
<gene>
    <name evidence="11" type="ORF">DLJ48_07010</name>
    <name evidence="10" type="ORF">EVC35_01060</name>
</gene>
<sequence>MDKLEMNNLSFRYKTAGPLILQNANFVLQNHTFNLLFGPSGCGKSTLLKLLAGLYPAYSGHVTAGKVTLDGQDLQLLSKDKRASRLAVLFQNPTDQFAMETVDQEFKFTLENLAIAPSSMDSMIIDALNQVGILSLRYRQFQNLSGGELQKVALAIVLAMNSDIILLDEPFASVDRQSRHEILKLLKHLQEVDGKTILVTDHDLAGYENLIDHLYTFANKTLTAVENRRDVFQHYAENTVDRKFNLPSSTETSKLQLQGVSYQNGQDILLDRVDLSIIKEHLTLLTGANGSGKSTFFKILTGLYDFQGIVTYEEHNILKIKAKDYARKVALVFQDAQTQYLRLSVREEIDLSLKYAQYRKFWTPELISSYLTALNLQGLDEQIVYQLSGGQKKKLQILEMLILGTDVLLMDEPLAGLDLDSVLTVMKIISEVRKQQRQTIIMISHQLTAAVNYFDFHLHLTNRKMIYQETIS</sequence>
<dbReference type="Pfam" id="PF00005">
    <property type="entry name" value="ABC_tran"/>
    <property type="match status" value="2"/>
</dbReference>
<dbReference type="InterPro" id="IPR027417">
    <property type="entry name" value="P-loop_NTPase"/>
</dbReference>
<accession>A0AAJ1R7S7</accession>
<keyword evidence="7" id="KW-1278">Translocase</keyword>
<keyword evidence="4" id="KW-1003">Cell membrane</keyword>
<comment type="similarity">
    <text evidence="2">Belongs to the ABC transporter superfamily.</text>
</comment>
<dbReference type="CDD" id="cd03225">
    <property type="entry name" value="ABC_cobalt_CbiO_domain1"/>
    <property type="match status" value="2"/>
</dbReference>
<feature type="domain" description="ABC transporter" evidence="9">
    <location>
        <begin position="255"/>
        <end position="471"/>
    </location>
</feature>
<proteinExistence type="inferred from homology"/>
<dbReference type="EMBL" id="SDWY01000001">
    <property type="protein sequence ID" value="MDN6899598.1"/>
    <property type="molecule type" value="Genomic_DNA"/>
</dbReference>
<reference evidence="11" key="3">
    <citation type="submission" date="2020-01" db="EMBL/GenBank/DDBJ databases">
        <authorList>
            <person name="Cousin F.J."/>
            <person name="Le Guellec R."/>
            <person name="Cretenet M."/>
        </authorList>
    </citation>
    <scope>NUCLEOTIDE SEQUENCE</scope>
    <source>
        <strain evidence="11">UCMA 15228</strain>
    </source>
</reference>
<evidence type="ECO:0000256" key="2">
    <source>
        <dbReference type="ARBA" id="ARBA00005417"/>
    </source>
</evidence>
<keyword evidence="5" id="KW-0547">Nucleotide-binding</keyword>
<protein>
    <submittedName>
        <fullName evidence="10">ABC transporter ATP-binding protein</fullName>
    </submittedName>
</protein>
<evidence type="ECO:0000256" key="3">
    <source>
        <dbReference type="ARBA" id="ARBA00022448"/>
    </source>
</evidence>
<dbReference type="RefSeq" id="WP_128686754.1">
    <property type="nucleotide sequence ID" value="NZ_CP029684.2"/>
</dbReference>
<dbReference type="Gene3D" id="3.40.50.300">
    <property type="entry name" value="P-loop containing nucleotide triphosphate hydrolases"/>
    <property type="match status" value="2"/>
</dbReference>
<dbReference type="InterPro" id="IPR015856">
    <property type="entry name" value="ABC_transpr_CbiO/EcfA_su"/>
</dbReference>
<evidence type="ECO:0000313" key="10">
    <source>
        <dbReference type="EMBL" id="MDN6899598.1"/>
    </source>
</evidence>
<dbReference type="Proteomes" id="UP000286907">
    <property type="component" value="Chromosome"/>
</dbReference>
<dbReference type="GO" id="GO:0042626">
    <property type="term" value="F:ATPase-coupled transmembrane transporter activity"/>
    <property type="evidence" value="ECO:0007669"/>
    <property type="project" value="TreeGrafter"/>
</dbReference>
<keyword evidence="12" id="KW-1185">Reference proteome</keyword>
<keyword evidence="3" id="KW-0813">Transport</keyword>
<dbReference type="SMART" id="SM00382">
    <property type="entry name" value="AAA"/>
    <property type="match status" value="2"/>
</dbReference>
<dbReference type="InterPro" id="IPR017871">
    <property type="entry name" value="ABC_transporter-like_CS"/>
</dbReference>
<dbReference type="InterPro" id="IPR003593">
    <property type="entry name" value="AAA+_ATPase"/>
</dbReference>
<keyword evidence="6 10" id="KW-0067">ATP-binding</keyword>
<dbReference type="GO" id="GO:0005524">
    <property type="term" value="F:ATP binding"/>
    <property type="evidence" value="ECO:0007669"/>
    <property type="project" value="UniProtKB-KW"/>
</dbReference>
<dbReference type="PROSITE" id="PS00211">
    <property type="entry name" value="ABC_TRANSPORTER_1"/>
    <property type="match status" value="2"/>
</dbReference>
<organism evidence="10 13">
    <name type="scientific">Oenococcus sicerae</name>
    <dbReference type="NCBI Taxonomy" id="2203724"/>
    <lineage>
        <taxon>Bacteria</taxon>
        <taxon>Bacillati</taxon>
        <taxon>Bacillota</taxon>
        <taxon>Bacilli</taxon>
        <taxon>Lactobacillales</taxon>
        <taxon>Lactobacillaceae</taxon>
        <taxon>Oenococcus</taxon>
    </lineage>
</organism>
<evidence type="ECO:0000313" key="12">
    <source>
        <dbReference type="Proteomes" id="UP000286907"/>
    </source>
</evidence>
<keyword evidence="8" id="KW-0472">Membrane</keyword>
<comment type="subcellular location">
    <subcellularLocation>
        <location evidence="1">Cell membrane</location>
        <topology evidence="1">Peripheral membrane protein</topology>
    </subcellularLocation>
</comment>
<evidence type="ECO:0000256" key="5">
    <source>
        <dbReference type="ARBA" id="ARBA00022741"/>
    </source>
</evidence>
<evidence type="ECO:0000256" key="8">
    <source>
        <dbReference type="ARBA" id="ARBA00023136"/>
    </source>
</evidence>
<evidence type="ECO:0000313" key="13">
    <source>
        <dbReference type="Proteomes" id="UP001167919"/>
    </source>
</evidence>
<evidence type="ECO:0000256" key="4">
    <source>
        <dbReference type="ARBA" id="ARBA00022475"/>
    </source>
</evidence>
<dbReference type="GO" id="GO:0016887">
    <property type="term" value="F:ATP hydrolysis activity"/>
    <property type="evidence" value="ECO:0007669"/>
    <property type="project" value="InterPro"/>
</dbReference>
<dbReference type="SUPFAM" id="SSF52540">
    <property type="entry name" value="P-loop containing nucleoside triphosphate hydrolases"/>
    <property type="match status" value="2"/>
</dbReference>
<reference evidence="10" key="2">
    <citation type="submission" date="2019-01" db="EMBL/GenBank/DDBJ databases">
        <title>Oenococcus sicerae UCMA17102.</title>
        <authorList>
            <person name="Cousin F.J."/>
            <person name="Le Guellec R."/>
            <person name="Cretenet M."/>
        </authorList>
    </citation>
    <scope>NUCLEOTIDE SEQUENCE</scope>
    <source>
        <strain evidence="10">UCMA17102</strain>
    </source>
</reference>
<dbReference type="EMBL" id="CP029684">
    <property type="protein sequence ID" value="QAS70287.1"/>
    <property type="molecule type" value="Genomic_DNA"/>
</dbReference>
<reference evidence="11 12" key="1">
    <citation type="journal article" date="2019" name="Syst. Appl. Microbiol.">
        <title>Oenococcus sicerae sp. nov., isolated from French cider.</title>
        <authorList>
            <person name="Cousin F.J."/>
            <person name="Le Guellec R."/>
            <person name="Chagnot C."/>
            <person name="Goux D."/>
            <person name="Dalmasso M."/>
            <person name="Laplace J.M."/>
            <person name="Cretenet M."/>
        </authorList>
    </citation>
    <scope>NUCLEOTIDE SEQUENCE [LARGE SCALE GENOMIC DNA]</scope>
    <source>
        <strain evidence="11 12">UCMA 15228</strain>
    </source>
</reference>
<dbReference type="InterPro" id="IPR050095">
    <property type="entry name" value="ECF_ABC_transporter_ATP-bd"/>
</dbReference>
<name>A0AAJ1R7S7_9LACO</name>
<feature type="domain" description="ABC transporter" evidence="9">
    <location>
        <begin position="4"/>
        <end position="244"/>
    </location>
</feature>
<evidence type="ECO:0000256" key="7">
    <source>
        <dbReference type="ARBA" id="ARBA00022967"/>
    </source>
</evidence>
<dbReference type="PANTHER" id="PTHR43553">
    <property type="entry name" value="HEAVY METAL TRANSPORTER"/>
    <property type="match status" value="1"/>
</dbReference>
<dbReference type="GO" id="GO:0043190">
    <property type="term" value="C:ATP-binding cassette (ABC) transporter complex"/>
    <property type="evidence" value="ECO:0007669"/>
    <property type="project" value="TreeGrafter"/>
</dbReference>
<dbReference type="Proteomes" id="UP001167919">
    <property type="component" value="Unassembled WGS sequence"/>
</dbReference>
<dbReference type="PANTHER" id="PTHR43553:SF27">
    <property type="entry name" value="ENERGY-COUPLING FACTOR TRANSPORTER ATP-BINDING PROTEIN ECFA2"/>
    <property type="match status" value="1"/>
</dbReference>
<evidence type="ECO:0000259" key="9">
    <source>
        <dbReference type="PROSITE" id="PS50893"/>
    </source>
</evidence>
<evidence type="ECO:0000313" key="11">
    <source>
        <dbReference type="EMBL" id="QAS70287.1"/>
    </source>
</evidence>
<evidence type="ECO:0000256" key="6">
    <source>
        <dbReference type="ARBA" id="ARBA00022840"/>
    </source>
</evidence>